<dbReference type="Proteomes" id="UP001362999">
    <property type="component" value="Unassembled WGS sequence"/>
</dbReference>
<dbReference type="EMBL" id="JAWWNJ010000022">
    <property type="protein sequence ID" value="KAK7033854.1"/>
    <property type="molecule type" value="Genomic_DNA"/>
</dbReference>
<keyword evidence="1" id="KW-0812">Transmembrane</keyword>
<sequence>MPDIPLDKASLVSLWVETLLYGSYAVLFGICVHILLYSRRGHGSSGSLNWPLLCSAVAMFSMSTVHVCVGLFRGLTAFIDQKNIPDGAIAYYAEIWIWISIFKQALFATNNIVADGLVIYRCYIVWGFNIRVIIVPTIMLIATTVCGYLAVYNFSQVVPGEDVFVSNIAEWGTALFSLSLSTNIVVTSLIAGRIWWIARTTQRLMGTTTSRRKYQNAVAIILESGAIYSVSLMTLLILYCSRTNAQYIVYDAQAQIMGIVPTLIILGDTSNTSRIVYNRDAHQGPIRMQVKKIVRVNGETVDNDLDSTRKGDGTDSYGNM</sequence>
<keyword evidence="3" id="KW-1185">Reference proteome</keyword>
<proteinExistence type="predicted"/>
<feature type="transmembrane region" description="Helical" evidence="1">
    <location>
        <begin position="20"/>
        <end position="38"/>
    </location>
</feature>
<name>A0AAW0C3Z2_9AGAR</name>
<reference evidence="2 3" key="1">
    <citation type="journal article" date="2024" name="J Genomics">
        <title>Draft genome sequencing and assembly of Favolaschia claudopus CIRM-BRFM 2984 isolated from oak limbs.</title>
        <authorList>
            <person name="Navarro D."/>
            <person name="Drula E."/>
            <person name="Chaduli D."/>
            <person name="Cazenave R."/>
            <person name="Ahrendt S."/>
            <person name="Wang J."/>
            <person name="Lipzen A."/>
            <person name="Daum C."/>
            <person name="Barry K."/>
            <person name="Grigoriev I.V."/>
            <person name="Favel A."/>
            <person name="Rosso M.N."/>
            <person name="Martin F."/>
        </authorList>
    </citation>
    <scope>NUCLEOTIDE SEQUENCE [LARGE SCALE GENOMIC DNA]</scope>
    <source>
        <strain evidence="2 3">CIRM-BRFM 2984</strain>
    </source>
</reference>
<comment type="caution">
    <text evidence="2">The sequence shown here is derived from an EMBL/GenBank/DDBJ whole genome shotgun (WGS) entry which is preliminary data.</text>
</comment>
<gene>
    <name evidence="2" type="ORF">R3P38DRAFT_738877</name>
</gene>
<organism evidence="2 3">
    <name type="scientific">Favolaschia claudopus</name>
    <dbReference type="NCBI Taxonomy" id="2862362"/>
    <lineage>
        <taxon>Eukaryota</taxon>
        <taxon>Fungi</taxon>
        <taxon>Dikarya</taxon>
        <taxon>Basidiomycota</taxon>
        <taxon>Agaricomycotina</taxon>
        <taxon>Agaricomycetes</taxon>
        <taxon>Agaricomycetidae</taxon>
        <taxon>Agaricales</taxon>
        <taxon>Marasmiineae</taxon>
        <taxon>Mycenaceae</taxon>
        <taxon>Favolaschia</taxon>
    </lineage>
</organism>
<feature type="transmembrane region" description="Helical" evidence="1">
    <location>
        <begin position="50"/>
        <end position="75"/>
    </location>
</feature>
<protein>
    <recommendedName>
        <fullName evidence="4">Taste receptor type 2</fullName>
    </recommendedName>
</protein>
<evidence type="ECO:0000313" key="2">
    <source>
        <dbReference type="EMBL" id="KAK7033854.1"/>
    </source>
</evidence>
<keyword evidence="1" id="KW-0472">Membrane</keyword>
<feature type="transmembrane region" description="Helical" evidence="1">
    <location>
        <begin position="95"/>
        <end position="120"/>
    </location>
</feature>
<feature type="transmembrane region" description="Helical" evidence="1">
    <location>
        <begin position="132"/>
        <end position="154"/>
    </location>
</feature>
<evidence type="ECO:0000256" key="1">
    <source>
        <dbReference type="SAM" id="Phobius"/>
    </source>
</evidence>
<feature type="transmembrane region" description="Helical" evidence="1">
    <location>
        <begin position="174"/>
        <end position="196"/>
    </location>
</feature>
<feature type="transmembrane region" description="Helical" evidence="1">
    <location>
        <begin position="217"/>
        <end position="239"/>
    </location>
</feature>
<accession>A0AAW0C3Z2</accession>
<dbReference type="AlphaFoldDB" id="A0AAW0C3Z2"/>
<evidence type="ECO:0008006" key="4">
    <source>
        <dbReference type="Google" id="ProtNLM"/>
    </source>
</evidence>
<evidence type="ECO:0000313" key="3">
    <source>
        <dbReference type="Proteomes" id="UP001362999"/>
    </source>
</evidence>
<keyword evidence="1" id="KW-1133">Transmembrane helix</keyword>